<sequence>MTNLVATQRNRAHINGLDSIVPLIPSPSLFSDRFSQASERLAMDKVKATVKPLYAQAASIGVTVLLWILLVVTVAVDVFAVKEEYGIKIIEDGLTTLGFKSAKPWAQASYILLIFTILFQIAALACHGLFFKMPNLKPKLFIALIVINALTFFISALALGLWDSNFPKLLRDVSRGTSYNCIGACIFFEILNFLLLALLKIVGVSLSFGLSREGAVIENHIVRSMTDSPAALSPISRENCHECPISVAYPTPKFEPLEFGYKDKLPLFLHSFILFSSILIFSLLISAAAKDEFATVSPSVLNMGESAKRSVGLGFALDKEKLSEEMKKSTSFLVDTSHFTFENREKWAQASLILISLAAFFEAITVIIIVVSILKETRKKFSIIGILVLQSLILILSAIVIGMWEANADLTPVLNSMSHLKPTVSNGLSFINLATTIALSIANMIQSLSSMDLDVTEFDQIQEDEELRKVKKHRFTALVICFIVTGILLSAAIGIDHWGTDSAGNKRSILSVRTDFGQYTSGYSAMPEWRQWFFTITMMAIVAPPVLTFLIYVFTIVWAKNVKIFGLFLAYTQVIEICLLWTMIGLWCSLGDRDDFHFGPSFYITIATLVWTVIQMPFCAFFFVILELMTKNKENHEKEK</sequence>
<reference evidence="2" key="1">
    <citation type="journal article" date="2008" name="Nat. Genet.">
        <title>The Pristionchus pacificus genome provides a unique perspective on nematode lifestyle and parasitism.</title>
        <authorList>
            <person name="Dieterich C."/>
            <person name="Clifton S.W."/>
            <person name="Schuster L.N."/>
            <person name="Chinwalla A."/>
            <person name="Delehaunty K."/>
            <person name="Dinkelacker I."/>
            <person name="Fulton L."/>
            <person name="Fulton R."/>
            <person name="Godfrey J."/>
            <person name="Minx P."/>
            <person name="Mitreva M."/>
            <person name="Roeseler W."/>
            <person name="Tian H."/>
            <person name="Witte H."/>
            <person name="Yang S.P."/>
            <person name="Wilson R.K."/>
            <person name="Sommer R.J."/>
        </authorList>
    </citation>
    <scope>NUCLEOTIDE SEQUENCE [LARGE SCALE GENOMIC DNA]</scope>
    <source>
        <strain evidence="2">PS312</strain>
    </source>
</reference>
<dbReference type="EnsemblMetazoa" id="PPA02344.1">
    <property type="protein sequence ID" value="PPA02344.1"/>
    <property type="gene ID" value="WBGene00091898"/>
</dbReference>
<evidence type="ECO:0000313" key="2">
    <source>
        <dbReference type="Proteomes" id="UP000005239"/>
    </source>
</evidence>
<proteinExistence type="predicted"/>
<dbReference type="Proteomes" id="UP000005239">
    <property type="component" value="Unassembled WGS sequence"/>
</dbReference>
<reference evidence="1" key="2">
    <citation type="submission" date="2022-06" db="UniProtKB">
        <authorList>
            <consortium name="EnsemblMetazoa"/>
        </authorList>
    </citation>
    <scope>IDENTIFICATION</scope>
    <source>
        <strain evidence="1">PS312</strain>
    </source>
</reference>
<accession>A0A2A6BQE3</accession>
<dbReference type="AlphaFoldDB" id="A0A2A6BQE3"/>
<protein>
    <submittedName>
        <fullName evidence="1">Uncharacterized protein</fullName>
    </submittedName>
</protein>
<name>A0A2A6BQE3_PRIPA</name>
<accession>A0A8R1Y4Q4</accession>
<keyword evidence="2" id="KW-1185">Reference proteome</keyword>
<evidence type="ECO:0000313" key="1">
    <source>
        <dbReference type="EnsemblMetazoa" id="PPA02344.1"/>
    </source>
</evidence>
<gene>
    <name evidence="1" type="primary">WBGene00091898</name>
</gene>
<organism evidence="1 2">
    <name type="scientific">Pristionchus pacificus</name>
    <name type="common">Parasitic nematode worm</name>
    <dbReference type="NCBI Taxonomy" id="54126"/>
    <lineage>
        <taxon>Eukaryota</taxon>
        <taxon>Metazoa</taxon>
        <taxon>Ecdysozoa</taxon>
        <taxon>Nematoda</taxon>
        <taxon>Chromadorea</taxon>
        <taxon>Rhabditida</taxon>
        <taxon>Rhabditina</taxon>
        <taxon>Diplogasteromorpha</taxon>
        <taxon>Diplogasteroidea</taxon>
        <taxon>Neodiplogasteridae</taxon>
        <taxon>Pristionchus</taxon>
    </lineage>
</organism>